<proteinExistence type="predicted"/>
<dbReference type="InterPro" id="IPR016947">
    <property type="entry name" value="UCP030140"/>
</dbReference>
<gene>
    <name evidence="1" type="ORF">F4V44_07485</name>
</gene>
<dbReference type="CDD" id="cd11527">
    <property type="entry name" value="NTP-PPase_dUTPase"/>
    <property type="match status" value="1"/>
</dbReference>
<dbReference type="AlphaFoldDB" id="A0A5J5HVM2"/>
<accession>A0A5J5HVM2</accession>
<dbReference type="Gene3D" id="1.10.4010.10">
    <property type="entry name" value="Type II deoxyuridine triphosphatase"/>
    <property type="match status" value="1"/>
</dbReference>
<sequence>MNIKKMCQMQKILDERIVKEHKLEGKDLEENKVLALLVEISELANETRCFKHWSTKGPSEDHVLLEEYVDSLHFFLSIANNYEYNIDHLLTIYASDFKQDVKEITLVSAFISVTEKIMTMHSKKDAFHFIDAFASYMDLGTMLGFSWEDIEQAYVRKNEINHQRQDNGY</sequence>
<keyword evidence="2" id="KW-1185">Reference proteome</keyword>
<dbReference type="OrthoDB" id="5506143at2"/>
<comment type="caution">
    <text evidence="1">The sequence shown here is derived from an EMBL/GenBank/DDBJ whole genome shotgun (WGS) entry which is preliminary data.</text>
</comment>
<dbReference type="SUPFAM" id="SSF101386">
    <property type="entry name" value="all-alpha NTP pyrophosphatases"/>
    <property type="match status" value="1"/>
</dbReference>
<dbReference type="RefSeq" id="WP_150439378.1">
    <property type="nucleotide sequence ID" value="NZ_VYKL01000015.1"/>
</dbReference>
<name>A0A5J5HVM2_9BACI</name>
<evidence type="ECO:0000313" key="2">
    <source>
        <dbReference type="Proteomes" id="UP000326671"/>
    </source>
</evidence>
<organism evidence="1 2">
    <name type="scientific">Niallia endozanthoxylica</name>
    <dbReference type="NCBI Taxonomy" id="2036016"/>
    <lineage>
        <taxon>Bacteria</taxon>
        <taxon>Bacillati</taxon>
        <taxon>Bacillota</taxon>
        <taxon>Bacilli</taxon>
        <taxon>Bacillales</taxon>
        <taxon>Bacillaceae</taxon>
        <taxon>Niallia</taxon>
    </lineage>
</organism>
<dbReference type="Pfam" id="PF08761">
    <property type="entry name" value="dUTPase_2"/>
    <property type="match status" value="1"/>
</dbReference>
<dbReference type="Proteomes" id="UP000326671">
    <property type="component" value="Unassembled WGS sequence"/>
</dbReference>
<protein>
    <submittedName>
        <fullName evidence="1">dUTPase</fullName>
    </submittedName>
</protein>
<reference evidence="1 2" key="1">
    <citation type="submission" date="2019-09" db="EMBL/GenBank/DDBJ databases">
        <title>Whole genome sequences of isolates from the Mars Exploration Rovers.</title>
        <authorList>
            <person name="Seuylemezian A."/>
            <person name="Vaishampayan P."/>
        </authorList>
    </citation>
    <scope>NUCLEOTIDE SEQUENCE [LARGE SCALE GENOMIC DNA]</scope>
    <source>
        <strain evidence="1 2">MER_TA_151</strain>
    </source>
</reference>
<dbReference type="PIRSF" id="PIRSF030140">
    <property type="entry name" value="UCP030140"/>
    <property type="match status" value="1"/>
</dbReference>
<dbReference type="EMBL" id="VYKL01000015">
    <property type="protein sequence ID" value="KAA9025723.1"/>
    <property type="molecule type" value="Genomic_DNA"/>
</dbReference>
<dbReference type="InterPro" id="IPR014871">
    <property type="entry name" value="dUTPase/dCTP_pyrophosphatase"/>
</dbReference>
<evidence type="ECO:0000313" key="1">
    <source>
        <dbReference type="EMBL" id="KAA9025723.1"/>
    </source>
</evidence>